<accession>A0A2P7NXY6</accession>
<keyword evidence="2" id="KW-1185">Reference proteome</keyword>
<protein>
    <submittedName>
        <fullName evidence="1">Uncharacterized protein</fullName>
    </submittedName>
</protein>
<name>A0A2P7NXY6_9PROT</name>
<reference evidence="1 2" key="1">
    <citation type="submission" date="2018-03" db="EMBL/GenBank/DDBJ databases">
        <title>Draft genome of Nitrosomonas supralitoralis APG5.</title>
        <authorList>
            <person name="Urakawa H."/>
            <person name="Lopez J.V."/>
        </authorList>
    </citation>
    <scope>NUCLEOTIDE SEQUENCE [LARGE SCALE GENOMIC DNA]</scope>
    <source>
        <strain evidence="1 2">APG5</strain>
    </source>
</reference>
<dbReference type="Proteomes" id="UP000241912">
    <property type="component" value="Unassembled WGS sequence"/>
</dbReference>
<organism evidence="1 2">
    <name type="scientific">Nitrosomonas supralitoralis</name>
    <dbReference type="NCBI Taxonomy" id="2116706"/>
    <lineage>
        <taxon>Bacteria</taxon>
        <taxon>Pseudomonadati</taxon>
        <taxon>Pseudomonadota</taxon>
        <taxon>Betaproteobacteria</taxon>
        <taxon>Nitrosomonadales</taxon>
        <taxon>Nitrosomonadaceae</taxon>
        <taxon>Nitrosomonas</taxon>
    </lineage>
</organism>
<evidence type="ECO:0000313" key="1">
    <source>
        <dbReference type="EMBL" id="PSJ18328.1"/>
    </source>
</evidence>
<dbReference type="EMBL" id="PXXU01000007">
    <property type="protein sequence ID" value="PSJ18328.1"/>
    <property type="molecule type" value="Genomic_DNA"/>
</dbReference>
<evidence type="ECO:0000313" key="2">
    <source>
        <dbReference type="Proteomes" id="UP000241912"/>
    </source>
</evidence>
<dbReference type="AlphaFoldDB" id="A0A2P7NXY6"/>
<comment type="caution">
    <text evidence="1">The sequence shown here is derived from an EMBL/GenBank/DDBJ whole genome shotgun (WGS) entry which is preliminary data.</text>
</comment>
<sequence length="73" mass="8762">MILVKWIRETNVQDWQKRYETEEAYTPIVVLVTPTLNFALYSLRLSKQINASWITTNRMLRKIRTAIEHRSII</sequence>
<gene>
    <name evidence="1" type="ORF">C7H79_03860</name>
</gene>
<proteinExistence type="predicted"/>